<sequence length="261" mass="29058">MQAEAMLTIGRLASYAGVTIRAVRHYHQVGLLPEPERDASGYRSYDANAVVRLIRIRTLAEAGVPLARVRELLDADPEAFAAASAEIDRQLRTQIRALQEHRRRIARLGCGDSLAVPEKVVDYLDRLAAIGAPAAAIEAERDAWILIAARWPESIPMLMTDKVTQLANPKVVRLYRLIGRIAEDWTDEKLLRETADLMSELLEQAAVSGELDQQTEVMPDAAFIRLMDSFADAAHPAVARLRELVAERGWTGWTVFAKRDP</sequence>
<proteinExistence type="predicted"/>
<evidence type="ECO:0000259" key="2">
    <source>
        <dbReference type="PROSITE" id="PS50937"/>
    </source>
</evidence>
<dbReference type="Gene3D" id="1.10.1660.10">
    <property type="match status" value="1"/>
</dbReference>
<protein>
    <submittedName>
        <fullName evidence="3">MerR family transcriptional regulator</fullName>
    </submittedName>
</protein>
<feature type="domain" description="HTH merR-type" evidence="2">
    <location>
        <begin position="6"/>
        <end position="75"/>
    </location>
</feature>
<dbReference type="GO" id="GO:0003677">
    <property type="term" value="F:DNA binding"/>
    <property type="evidence" value="ECO:0007669"/>
    <property type="project" value="UniProtKB-KW"/>
</dbReference>
<dbReference type="CDD" id="cd00592">
    <property type="entry name" value="HTH_MerR-like"/>
    <property type="match status" value="1"/>
</dbReference>
<dbReference type="InterPro" id="IPR047057">
    <property type="entry name" value="MerR_fam"/>
</dbReference>
<keyword evidence="4" id="KW-1185">Reference proteome</keyword>
<dbReference type="PROSITE" id="PS50937">
    <property type="entry name" value="HTH_MERR_2"/>
    <property type="match status" value="1"/>
</dbReference>
<dbReference type="PRINTS" id="PR00040">
    <property type="entry name" value="HTHMERR"/>
</dbReference>
<evidence type="ECO:0000313" key="3">
    <source>
        <dbReference type="EMBL" id="GGM59498.1"/>
    </source>
</evidence>
<keyword evidence="1" id="KW-0238">DNA-binding</keyword>
<dbReference type="PANTHER" id="PTHR30204">
    <property type="entry name" value="REDOX-CYCLING DRUG-SENSING TRANSCRIPTIONAL ACTIVATOR SOXR"/>
    <property type="match status" value="1"/>
</dbReference>
<gene>
    <name evidence="3" type="ORF">GCM10011608_50790</name>
</gene>
<organism evidence="3 4">
    <name type="scientific">Micromonospora sonchi</name>
    <dbReference type="NCBI Taxonomy" id="1763543"/>
    <lineage>
        <taxon>Bacteria</taxon>
        <taxon>Bacillati</taxon>
        <taxon>Actinomycetota</taxon>
        <taxon>Actinomycetes</taxon>
        <taxon>Micromonosporales</taxon>
        <taxon>Micromonosporaceae</taxon>
        <taxon>Micromonospora</taxon>
    </lineage>
</organism>
<reference evidence="3" key="1">
    <citation type="journal article" date="2014" name="Int. J. Syst. Evol. Microbiol.">
        <title>Complete genome sequence of Corynebacterium casei LMG S-19264T (=DSM 44701T), isolated from a smear-ripened cheese.</title>
        <authorList>
            <consortium name="US DOE Joint Genome Institute (JGI-PGF)"/>
            <person name="Walter F."/>
            <person name="Albersmeier A."/>
            <person name="Kalinowski J."/>
            <person name="Ruckert C."/>
        </authorList>
    </citation>
    <scope>NUCLEOTIDE SEQUENCE</scope>
    <source>
        <strain evidence="3">CGMCC 4.7312</strain>
    </source>
</reference>
<dbReference type="InterPro" id="IPR000551">
    <property type="entry name" value="MerR-type_HTH_dom"/>
</dbReference>
<evidence type="ECO:0000313" key="4">
    <source>
        <dbReference type="Proteomes" id="UP000608890"/>
    </source>
</evidence>
<evidence type="ECO:0000256" key="1">
    <source>
        <dbReference type="ARBA" id="ARBA00023125"/>
    </source>
</evidence>
<name>A0A917X324_9ACTN</name>
<accession>A0A917X324</accession>
<reference evidence="3" key="2">
    <citation type="submission" date="2020-09" db="EMBL/GenBank/DDBJ databases">
        <authorList>
            <person name="Sun Q."/>
            <person name="Zhou Y."/>
        </authorList>
    </citation>
    <scope>NUCLEOTIDE SEQUENCE</scope>
    <source>
        <strain evidence="3">CGMCC 4.7312</strain>
    </source>
</reference>
<dbReference type="SUPFAM" id="SSF46955">
    <property type="entry name" value="Putative DNA-binding domain"/>
    <property type="match status" value="1"/>
</dbReference>
<dbReference type="EMBL" id="BMNB01000031">
    <property type="protein sequence ID" value="GGM59498.1"/>
    <property type="molecule type" value="Genomic_DNA"/>
</dbReference>
<dbReference type="SMART" id="SM00422">
    <property type="entry name" value="HTH_MERR"/>
    <property type="match status" value="1"/>
</dbReference>
<dbReference type="AlphaFoldDB" id="A0A917X324"/>
<dbReference type="InterPro" id="IPR009061">
    <property type="entry name" value="DNA-bd_dom_put_sf"/>
</dbReference>
<dbReference type="PANTHER" id="PTHR30204:SF93">
    <property type="entry name" value="HTH MERR-TYPE DOMAIN-CONTAINING PROTEIN"/>
    <property type="match status" value="1"/>
</dbReference>
<dbReference type="GO" id="GO:0003700">
    <property type="term" value="F:DNA-binding transcription factor activity"/>
    <property type="evidence" value="ECO:0007669"/>
    <property type="project" value="InterPro"/>
</dbReference>
<comment type="caution">
    <text evidence="3">The sequence shown here is derived from an EMBL/GenBank/DDBJ whole genome shotgun (WGS) entry which is preliminary data.</text>
</comment>
<dbReference type="Proteomes" id="UP000608890">
    <property type="component" value="Unassembled WGS sequence"/>
</dbReference>
<dbReference type="Pfam" id="PF13411">
    <property type="entry name" value="MerR_1"/>
    <property type="match status" value="1"/>
</dbReference>